<reference evidence="1" key="1">
    <citation type="submission" date="2017-04" db="EMBL/GenBank/DDBJ databases">
        <title>Population genomics of picophytoplankton unveils novel chromosome hypervariability.</title>
        <authorList>
            <consortium name="DOE Joint Genome Institute"/>
            <person name="Blanc-Mathieu R."/>
            <person name="Krasovec M."/>
            <person name="Hebrard M."/>
            <person name="Yau S."/>
            <person name="Desgranges E."/>
            <person name="Martin J."/>
            <person name="Schackwitz W."/>
            <person name="Kuo A."/>
            <person name="Salin G."/>
            <person name="Donnadieu C."/>
            <person name="Desdevises Y."/>
            <person name="Sanchez-Ferandin S."/>
            <person name="Moreau H."/>
            <person name="Rivals E."/>
            <person name="Grigoriev I.V."/>
            <person name="Grimsley N."/>
            <person name="Eyre-Walker A."/>
            <person name="Piganeau G."/>
        </authorList>
    </citation>
    <scope>NUCLEOTIDE SEQUENCE [LARGE SCALE GENOMIC DNA]</scope>
    <source>
        <strain evidence="1">RCC 1115</strain>
    </source>
</reference>
<gene>
    <name evidence="1" type="ORF">BE221DRAFT_163209</name>
</gene>
<organism evidence="1">
    <name type="scientific">Ostreococcus tauri</name>
    <name type="common">Marine green alga</name>
    <dbReference type="NCBI Taxonomy" id="70448"/>
    <lineage>
        <taxon>Eukaryota</taxon>
        <taxon>Viridiplantae</taxon>
        <taxon>Chlorophyta</taxon>
        <taxon>Mamiellophyceae</taxon>
        <taxon>Mamiellales</taxon>
        <taxon>Bathycoccaceae</taxon>
        <taxon>Ostreococcus</taxon>
    </lineage>
</organism>
<evidence type="ECO:0000313" key="1">
    <source>
        <dbReference type="EMBL" id="OUS41931.1"/>
    </source>
</evidence>
<sequence>RRDVFVLTSWYELVRAGTSWYELVRAGTSWYELVRAGTSWYELVRAGTSWYGGDESTRTAREPTHFTR</sequence>
<dbReference type="AlphaFoldDB" id="A0A1Y5HXD4"/>
<accession>A0A1Y5HXD4</accession>
<protein>
    <submittedName>
        <fullName evidence="1">Uncharacterized protein</fullName>
    </submittedName>
</protein>
<dbReference type="Proteomes" id="UP000195557">
    <property type="component" value="Unassembled WGS sequence"/>
</dbReference>
<dbReference type="EMBL" id="KZ155839">
    <property type="protein sequence ID" value="OUS41931.1"/>
    <property type="molecule type" value="Genomic_DNA"/>
</dbReference>
<feature type="non-terminal residue" evidence="1">
    <location>
        <position position="1"/>
    </location>
</feature>
<proteinExistence type="predicted"/>
<name>A0A1Y5HXD4_OSTTA</name>